<evidence type="ECO:0000313" key="2">
    <source>
        <dbReference type="Proteomes" id="UP001163321"/>
    </source>
</evidence>
<reference evidence="1 2" key="1">
    <citation type="journal article" date="2022" name="bioRxiv">
        <title>The genome of the oomycete Peronosclerospora sorghi, a cosmopolitan pathogen of maize and sorghum, is inflated with dispersed pseudogenes.</title>
        <authorList>
            <person name="Fletcher K."/>
            <person name="Martin F."/>
            <person name="Isakeit T."/>
            <person name="Cavanaugh K."/>
            <person name="Magill C."/>
            <person name="Michelmore R."/>
        </authorList>
    </citation>
    <scope>NUCLEOTIDE SEQUENCE [LARGE SCALE GENOMIC DNA]</scope>
    <source>
        <strain evidence="1">P6</strain>
    </source>
</reference>
<keyword evidence="2" id="KW-1185">Reference proteome</keyword>
<comment type="caution">
    <text evidence="1">The sequence shown here is derived from an EMBL/GenBank/DDBJ whole genome shotgun (WGS) entry which is preliminary data.</text>
</comment>
<name>A0ACC0VHJ2_9STRA</name>
<sequence>MTERPEDLETLMKGFVHMQGCHFCFVGPSLDARPLVSRSTSSYAALNPLARLASVISSDKSPHVSTPEVVGDVPPREGSGPVPCKIGSGEPGSLASEIGRKGASTVHAEHVLVTRLVQTFVQRGFKYVSRLDGGFRELEKRIRCMDTFAQDQLLLSSPVPASAVCQDASLKRGFNLITKLGRNPSSPADFQDGRTLGKGADCRFRASPSTATLASPESVGSGAQAKKKASRIKTTSSAAVSTLTHHLMHLRAVAKDAVSLSMSSTPGNDCNDSKKTHDTQ</sequence>
<proteinExistence type="predicted"/>
<organism evidence="1 2">
    <name type="scientific">Peronosclerospora sorghi</name>
    <dbReference type="NCBI Taxonomy" id="230839"/>
    <lineage>
        <taxon>Eukaryota</taxon>
        <taxon>Sar</taxon>
        <taxon>Stramenopiles</taxon>
        <taxon>Oomycota</taxon>
        <taxon>Peronosporomycetes</taxon>
        <taxon>Peronosporales</taxon>
        <taxon>Peronosporaceae</taxon>
        <taxon>Peronosclerospora</taxon>
    </lineage>
</organism>
<gene>
    <name evidence="1" type="ORF">PsorP6_014048</name>
</gene>
<evidence type="ECO:0000313" key="1">
    <source>
        <dbReference type="EMBL" id="KAI9905208.1"/>
    </source>
</evidence>
<dbReference type="Proteomes" id="UP001163321">
    <property type="component" value="Chromosome 9"/>
</dbReference>
<protein>
    <submittedName>
        <fullName evidence="1">Uncharacterized protein</fullName>
    </submittedName>
</protein>
<dbReference type="EMBL" id="CM047588">
    <property type="protein sequence ID" value="KAI9905208.1"/>
    <property type="molecule type" value="Genomic_DNA"/>
</dbReference>
<accession>A0ACC0VHJ2</accession>